<keyword evidence="3" id="KW-1185">Reference proteome</keyword>
<organism evidence="2 3">
    <name type="scientific">Planctopirus hydrillae</name>
    <dbReference type="NCBI Taxonomy" id="1841610"/>
    <lineage>
        <taxon>Bacteria</taxon>
        <taxon>Pseudomonadati</taxon>
        <taxon>Planctomycetota</taxon>
        <taxon>Planctomycetia</taxon>
        <taxon>Planctomycetales</taxon>
        <taxon>Planctomycetaceae</taxon>
        <taxon>Planctopirus</taxon>
    </lineage>
</organism>
<evidence type="ECO:0000313" key="2">
    <source>
        <dbReference type="EMBL" id="ODA33656.1"/>
    </source>
</evidence>
<dbReference type="EMBL" id="LYDR01000050">
    <property type="protein sequence ID" value="ODA33656.1"/>
    <property type="molecule type" value="Genomic_DNA"/>
</dbReference>
<feature type="region of interest" description="Disordered" evidence="1">
    <location>
        <begin position="1"/>
        <end position="21"/>
    </location>
</feature>
<evidence type="ECO:0000313" key="3">
    <source>
        <dbReference type="Proteomes" id="UP000094828"/>
    </source>
</evidence>
<protein>
    <submittedName>
        <fullName evidence="2">Uncharacterized protein</fullName>
    </submittedName>
</protein>
<sequence>MSCIDFTRKPEFPENASQDGGTGLLSFRTDQFLNWQRACLAAALPVVTLVIVEHVPAQDAGYNPIPAVRPVVPQPLVPQPVPPQTVSPQTMIAPGMVTPPAMAPAGAGLPGSTGVFQPPVATPTEMLPVPPQVPPGAGLTVRQGILSPATNRDGISPPPGTLGTTYQRRSRLVPDDKHPRTAIVDLWNVPESADINARGLKPRWYQDHWRLESETPLIPGIPHIYGIQITKTIDGQKTVDVKWVRLIMGRIVDLDF</sequence>
<dbReference type="Proteomes" id="UP000094828">
    <property type="component" value="Unassembled WGS sequence"/>
</dbReference>
<accession>A0A1C3EK91</accession>
<proteinExistence type="predicted"/>
<dbReference type="AlphaFoldDB" id="A0A1C3EK91"/>
<name>A0A1C3EK91_9PLAN</name>
<evidence type="ECO:0000256" key="1">
    <source>
        <dbReference type="SAM" id="MobiDB-lite"/>
    </source>
</evidence>
<comment type="caution">
    <text evidence="2">The sequence shown here is derived from an EMBL/GenBank/DDBJ whole genome shotgun (WGS) entry which is preliminary data.</text>
</comment>
<reference evidence="2 3" key="1">
    <citation type="submission" date="2016-05" db="EMBL/GenBank/DDBJ databases">
        <title>Genomic and physiological characterization of Planctopirus sp. isolated from fresh water lake.</title>
        <authorList>
            <person name="Subhash Y."/>
            <person name="Ramana C."/>
        </authorList>
    </citation>
    <scope>NUCLEOTIDE SEQUENCE [LARGE SCALE GENOMIC DNA]</scope>
    <source>
        <strain evidence="2 3">JC280</strain>
    </source>
</reference>
<gene>
    <name evidence="2" type="ORF">A6X21_18170</name>
</gene>
<feature type="compositionally biased region" description="Basic and acidic residues" evidence="1">
    <location>
        <begin position="1"/>
        <end position="12"/>
    </location>
</feature>
<dbReference type="STRING" id="1841610.A6X21_18170"/>